<organism evidence="1 2">
    <name type="scientific">Trichoglossum hirsutum</name>
    <dbReference type="NCBI Taxonomy" id="265104"/>
    <lineage>
        <taxon>Eukaryota</taxon>
        <taxon>Fungi</taxon>
        <taxon>Dikarya</taxon>
        <taxon>Ascomycota</taxon>
        <taxon>Pezizomycotina</taxon>
        <taxon>Geoglossomycetes</taxon>
        <taxon>Geoglossales</taxon>
        <taxon>Geoglossaceae</taxon>
        <taxon>Trichoglossum</taxon>
    </lineage>
</organism>
<proteinExistence type="predicted"/>
<keyword evidence="2" id="KW-1185">Reference proteome</keyword>
<dbReference type="AlphaFoldDB" id="A0A9P8RQF6"/>
<accession>A0A9P8RQF6</accession>
<evidence type="ECO:0000313" key="2">
    <source>
        <dbReference type="Proteomes" id="UP000750711"/>
    </source>
</evidence>
<evidence type="ECO:0000313" key="1">
    <source>
        <dbReference type="EMBL" id="KAH0559859.1"/>
    </source>
</evidence>
<name>A0A9P8RQF6_9PEZI</name>
<protein>
    <submittedName>
        <fullName evidence="1">Uncharacterized protein</fullName>
    </submittedName>
</protein>
<gene>
    <name evidence="1" type="ORF">GP486_003624</name>
</gene>
<sequence length="119" mass="11940">MGIATDTSAFSVLTELIAQPTPTGTEGEAQLLSIISKFPPNVQGFFSSLTAAEVSVASRILNSESRNSVVGSATSSSAQTTSLAAPTASSTAKQNVGALVESEGLGLVLVILGMVIAVL</sequence>
<dbReference type="EMBL" id="JAGHQM010000505">
    <property type="protein sequence ID" value="KAH0559859.1"/>
    <property type="molecule type" value="Genomic_DNA"/>
</dbReference>
<comment type="caution">
    <text evidence="1">The sequence shown here is derived from an EMBL/GenBank/DDBJ whole genome shotgun (WGS) entry which is preliminary data.</text>
</comment>
<reference evidence="1" key="1">
    <citation type="submission" date="2021-03" db="EMBL/GenBank/DDBJ databases">
        <title>Comparative genomics and phylogenomic investigation of the class Geoglossomycetes provide insights into ecological specialization and systematics.</title>
        <authorList>
            <person name="Melie T."/>
            <person name="Pirro S."/>
            <person name="Miller A.N."/>
            <person name="Quandt A."/>
        </authorList>
    </citation>
    <scope>NUCLEOTIDE SEQUENCE</scope>
    <source>
        <strain evidence="1">CAQ_001_2017</strain>
    </source>
</reference>
<dbReference type="Proteomes" id="UP000750711">
    <property type="component" value="Unassembled WGS sequence"/>
</dbReference>